<dbReference type="Pfam" id="PF05576">
    <property type="entry name" value="Peptidase_S37"/>
    <property type="match status" value="1"/>
</dbReference>
<evidence type="ECO:0000256" key="1">
    <source>
        <dbReference type="SAM" id="SignalP"/>
    </source>
</evidence>
<reference evidence="3" key="1">
    <citation type="submission" date="2018-09" db="EMBL/GenBank/DDBJ databases">
        <authorList>
            <person name="Livingstone P.G."/>
            <person name="Whitworth D.E."/>
        </authorList>
    </citation>
    <scope>NUCLEOTIDE SEQUENCE [LARGE SCALE GENOMIC DNA]</scope>
    <source>
        <strain evidence="3">AB047A</strain>
    </source>
</reference>
<gene>
    <name evidence="2" type="ORF">D7X96_39245</name>
</gene>
<name>A0A3A8PU78_9BACT</name>
<keyword evidence="3" id="KW-1185">Reference proteome</keyword>
<organism evidence="2 3">
    <name type="scientific">Corallococcus interemptor</name>
    <dbReference type="NCBI Taxonomy" id="2316720"/>
    <lineage>
        <taxon>Bacteria</taxon>
        <taxon>Pseudomonadati</taxon>
        <taxon>Myxococcota</taxon>
        <taxon>Myxococcia</taxon>
        <taxon>Myxococcales</taxon>
        <taxon>Cystobacterineae</taxon>
        <taxon>Myxococcaceae</taxon>
        <taxon>Corallococcus</taxon>
    </lineage>
</organism>
<keyword evidence="1" id="KW-0732">Signal</keyword>
<dbReference type="Proteomes" id="UP000282656">
    <property type="component" value="Unassembled WGS sequence"/>
</dbReference>
<evidence type="ECO:0000313" key="3">
    <source>
        <dbReference type="Proteomes" id="UP000282656"/>
    </source>
</evidence>
<feature type="non-terminal residue" evidence="2">
    <location>
        <position position="94"/>
    </location>
</feature>
<dbReference type="EMBL" id="RAWM01000335">
    <property type="protein sequence ID" value="RKH55972.1"/>
    <property type="molecule type" value="Genomic_DNA"/>
</dbReference>
<dbReference type="PROSITE" id="PS51257">
    <property type="entry name" value="PROKAR_LIPOPROTEIN"/>
    <property type="match status" value="1"/>
</dbReference>
<sequence>MTKTHRAALLLSMVLQACGDTSLAESAPAEQSVAALETAAEPQDILARLQSIPGLSVVLEQPSPFPGTRFFLLQFEQPADHERPQGERFQLRMT</sequence>
<proteinExistence type="predicted"/>
<comment type="caution">
    <text evidence="2">The sequence shown here is derived from an EMBL/GenBank/DDBJ whole genome shotgun (WGS) entry which is preliminary data.</text>
</comment>
<dbReference type="AlphaFoldDB" id="A0A3A8PU78"/>
<accession>A0A3A8PU78</accession>
<evidence type="ECO:0000313" key="2">
    <source>
        <dbReference type="EMBL" id="RKH55972.1"/>
    </source>
</evidence>
<feature type="chain" id="PRO_5017442896" evidence="1">
    <location>
        <begin position="20"/>
        <end position="94"/>
    </location>
</feature>
<dbReference type="InterPro" id="IPR008761">
    <property type="entry name" value="Peptidase_S37"/>
</dbReference>
<protein>
    <submittedName>
        <fullName evidence="2">Uncharacterized protein</fullName>
    </submittedName>
</protein>
<feature type="signal peptide" evidence="1">
    <location>
        <begin position="1"/>
        <end position="19"/>
    </location>
</feature>